<dbReference type="AlphaFoldDB" id="A0A6G4V7L7"/>
<protein>
    <submittedName>
        <fullName evidence="1">Uncharacterized protein</fullName>
    </submittedName>
</protein>
<sequence length="61" mass="6456">MNILCAALIGGEPDTRRRRASASALSRSLVACSASFVRTGRPFLQTPWDGLLAEIHAAVSS</sequence>
<proteinExistence type="predicted"/>
<evidence type="ECO:0000313" key="1">
    <source>
        <dbReference type="EMBL" id="NGO10092.1"/>
    </source>
</evidence>
<accession>A0A6G4V7L7</accession>
<evidence type="ECO:0000313" key="2">
    <source>
        <dbReference type="Proteomes" id="UP000472335"/>
    </source>
</evidence>
<reference evidence="1 2" key="1">
    <citation type="submission" date="2020-02" db="EMBL/GenBank/DDBJ databases">
        <title>Whole-genome analyses of novel actinobacteria.</title>
        <authorList>
            <person name="Sahin N."/>
            <person name="Gencbay T."/>
        </authorList>
    </citation>
    <scope>NUCLEOTIDE SEQUENCE [LARGE SCALE GENOMIC DNA]</scope>
    <source>
        <strain evidence="1 2">HC44</strain>
    </source>
</reference>
<keyword evidence="2" id="KW-1185">Reference proteome</keyword>
<dbReference type="Proteomes" id="UP000472335">
    <property type="component" value="Unassembled WGS sequence"/>
</dbReference>
<name>A0A6G4V7L7_9ACTN</name>
<dbReference type="EMBL" id="JAAKZY010000065">
    <property type="protein sequence ID" value="NGO10092.1"/>
    <property type="molecule type" value="Genomic_DNA"/>
</dbReference>
<gene>
    <name evidence="1" type="ORF">G5C60_21485</name>
</gene>
<organism evidence="1 2">
    <name type="scientific">Streptomyces scabichelini</name>
    <dbReference type="NCBI Taxonomy" id="2711217"/>
    <lineage>
        <taxon>Bacteria</taxon>
        <taxon>Bacillati</taxon>
        <taxon>Actinomycetota</taxon>
        <taxon>Actinomycetes</taxon>
        <taxon>Kitasatosporales</taxon>
        <taxon>Streptomycetaceae</taxon>
        <taxon>Streptomyces</taxon>
    </lineage>
</organism>
<comment type="caution">
    <text evidence="1">The sequence shown here is derived from an EMBL/GenBank/DDBJ whole genome shotgun (WGS) entry which is preliminary data.</text>
</comment>
<dbReference type="RefSeq" id="WP_165261692.1">
    <property type="nucleotide sequence ID" value="NZ_JAAKZY010000065.1"/>
</dbReference>